<dbReference type="KEGG" id="vg:40526537"/>
<dbReference type="EMBL" id="KX883637">
    <property type="protein sequence ID" value="APG77348.1"/>
    <property type="molecule type" value="Genomic_RNA"/>
</dbReference>
<dbReference type="RefSeq" id="YP_009666302.1">
    <property type="nucleotide sequence ID" value="NC_043490.1"/>
</dbReference>
<evidence type="ECO:0000313" key="2">
    <source>
        <dbReference type="EMBL" id="APG77348.1"/>
    </source>
</evidence>
<keyword evidence="1" id="KW-1133">Transmembrane helix</keyword>
<sequence length="381" mass="43088">MASLLVLLCIVATTSATMQYVQTNKNYRFQGLNTSEAFQPFPVKSSNIQNATILPKIYCPIVLPTLIWTPEDFLCGSCLWSDHHGEPRIYFCDEFQHQLKSKAGNATAAFQNLTKTESGSNYLKISARNVPLTNCLRLTQQTCEVTKFRDPKTWNGTAFLLPYRGDGALWKMQNTEGYQWMFASWQNQTKANYTIEAPNAFFPFQLANYAINDNGHDYLITMRNYIIPLDNANSSLIDLGGTIDFKKASNCSSKSQTTCPTVKPKTITVTVPKECLKVEPQKDCKNITVEKVVEKEKECPSEEPKTVEVIKEIKVETKCNNTEQITPKEKEELQKQIRDLTDRSSALLAVIAVLFLLFIVMVANAIKSKEKSRPKPNNHPY</sequence>
<protein>
    <submittedName>
        <fullName evidence="2">Uncharacterized protein</fullName>
    </submittedName>
</protein>
<organism evidence="2 3">
    <name type="scientific">Xinzhou nematode virus 6</name>
    <dbReference type="NCBI Taxonomy" id="1923774"/>
    <lineage>
        <taxon>Viruses</taxon>
        <taxon>Riboviria</taxon>
        <taxon>Orthornavirae</taxon>
        <taxon>Pisuviricota</taxon>
        <taxon>Pisoniviricetes</taxon>
        <taxon>Nidovirales</taxon>
        <taxon>Tornidovirineae</taxon>
        <taxon>Tobaniviridae</taxon>
        <taxon>Serpentovirinae</taxon>
        <taxon>Sectovirus</taxon>
        <taxon>Sanematovirus</taxon>
        <taxon>Sectovirus xinzhouense</taxon>
    </lineage>
</organism>
<evidence type="ECO:0000313" key="3">
    <source>
        <dbReference type="Proteomes" id="UP000270607"/>
    </source>
</evidence>
<keyword evidence="1" id="KW-0472">Membrane</keyword>
<proteinExistence type="predicted"/>
<keyword evidence="3" id="KW-1185">Reference proteome</keyword>
<reference evidence="2 3" key="1">
    <citation type="journal article" date="2016" name="Nature">
        <title>Redefining the invertebrate RNA virosphere.</title>
        <authorList>
            <person name="Shi M."/>
            <person name="Lin X.D."/>
            <person name="Tian J.H."/>
            <person name="Chen L.J."/>
            <person name="Chen X."/>
            <person name="Li C.X."/>
            <person name="Qin X.C."/>
            <person name="Li J."/>
            <person name="Cao J.P."/>
            <person name="Eden J.S."/>
            <person name="Buchmann J."/>
            <person name="Wang W."/>
            <person name="Xu J."/>
            <person name="Holmes E.C."/>
            <person name="Zhang Y.Z."/>
        </authorList>
    </citation>
    <scope>NUCLEOTIDE SEQUENCE [LARGE SCALE GENOMIC DNA]</scope>
    <source>
        <strain evidence="2 3">XZSJSC61041</strain>
    </source>
</reference>
<evidence type="ECO:0000256" key="1">
    <source>
        <dbReference type="SAM" id="Phobius"/>
    </source>
</evidence>
<name>A0A1L3KIV9_9NIDO</name>
<accession>A0A1L3KIV9</accession>
<feature type="transmembrane region" description="Helical" evidence="1">
    <location>
        <begin position="346"/>
        <end position="366"/>
    </location>
</feature>
<dbReference type="GeneID" id="40526537"/>
<dbReference type="Proteomes" id="UP000270607">
    <property type="component" value="Segment"/>
</dbReference>
<keyword evidence="1" id="KW-0812">Transmembrane</keyword>